<keyword evidence="4" id="KW-1185">Reference proteome</keyword>
<name>A0A9P9BSC4_9PEZI</name>
<dbReference type="EMBL" id="JAGTJQ010000004">
    <property type="protein sequence ID" value="KAH7033598.1"/>
    <property type="molecule type" value="Genomic_DNA"/>
</dbReference>
<dbReference type="SUPFAM" id="SSF49870">
    <property type="entry name" value="Osmotin, thaumatin-like protein"/>
    <property type="match status" value="1"/>
</dbReference>
<proteinExistence type="predicted"/>
<keyword evidence="2" id="KW-0732">Signal</keyword>
<reference evidence="3" key="1">
    <citation type="journal article" date="2021" name="Nat. Commun.">
        <title>Genetic determinants of endophytism in the Arabidopsis root mycobiome.</title>
        <authorList>
            <person name="Mesny F."/>
            <person name="Miyauchi S."/>
            <person name="Thiergart T."/>
            <person name="Pickel B."/>
            <person name="Atanasova L."/>
            <person name="Karlsson M."/>
            <person name="Huettel B."/>
            <person name="Barry K.W."/>
            <person name="Haridas S."/>
            <person name="Chen C."/>
            <person name="Bauer D."/>
            <person name="Andreopoulos W."/>
            <person name="Pangilinan J."/>
            <person name="LaButti K."/>
            <person name="Riley R."/>
            <person name="Lipzen A."/>
            <person name="Clum A."/>
            <person name="Drula E."/>
            <person name="Henrissat B."/>
            <person name="Kohler A."/>
            <person name="Grigoriev I.V."/>
            <person name="Martin F.M."/>
            <person name="Hacquard S."/>
        </authorList>
    </citation>
    <scope>NUCLEOTIDE SEQUENCE</scope>
    <source>
        <strain evidence="3">MPI-CAGE-CH-0230</strain>
    </source>
</reference>
<evidence type="ECO:0000313" key="3">
    <source>
        <dbReference type="EMBL" id="KAH7033598.1"/>
    </source>
</evidence>
<dbReference type="GeneID" id="70188167"/>
<evidence type="ECO:0000256" key="1">
    <source>
        <dbReference type="SAM" id="MobiDB-lite"/>
    </source>
</evidence>
<dbReference type="AlphaFoldDB" id="A0A9P9BSC4"/>
<organism evidence="3 4">
    <name type="scientific">Microdochium trichocladiopsis</name>
    <dbReference type="NCBI Taxonomy" id="1682393"/>
    <lineage>
        <taxon>Eukaryota</taxon>
        <taxon>Fungi</taxon>
        <taxon>Dikarya</taxon>
        <taxon>Ascomycota</taxon>
        <taxon>Pezizomycotina</taxon>
        <taxon>Sordariomycetes</taxon>
        <taxon>Xylariomycetidae</taxon>
        <taxon>Xylariales</taxon>
        <taxon>Microdochiaceae</taxon>
        <taxon>Microdochium</taxon>
    </lineage>
</organism>
<comment type="caution">
    <text evidence="3">The sequence shown here is derived from an EMBL/GenBank/DDBJ whole genome shotgun (WGS) entry which is preliminary data.</text>
</comment>
<gene>
    <name evidence="3" type="ORF">B0I36DRAFT_362244</name>
</gene>
<evidence type="ECO:0008006" key="5">
    <source>
        <dbReference type="Google" id="ProtNLM"/>
    </source>
</evidence>
<dbReference type="OrthoDB" id="430315at2759"/>
<evidence type="ECO:0000313" key="4">
    <source>
        <dbReference type="Proteomes" id="UP000756346"/>
    </source>
</evidence>
<dbReference type="RefSeq" id="XP_046014430.1">
    <property type="nucleotide sequence ID" value="XM_046158621.1"/>
</dbReference>
<evidence type="ECO:0000256" key="2">
    <source>
        <dbReference type="SAM" id="SignalP"/>
    </source>
</evidence>
<protein>
    <recommendedName>
        <fullName evidence="5">Thaumatin family-domain-containing protein</fullName>
    </recommendedName>
</protein>
<feature type="region of interest" description="Disordered" evidence="1">
    <location>
        <begin position="300"/>
        <end position="356"/>
    </location>
</feature>
<dbReference type="Proteomes" id="UP000756346">
    <property type="component" value="Unassembled WGS sequence"/>
</dbReference>
<feature type="chain" id="PRO_5040300534" description="Thaumatin family-domain-containing protein" evidence="2">
    <location>
        <begin position="27"/>
        <end position="460"/>
    </location>
</feature>
<accession>A0A9P9BSC4</accession>
<dbReference type="InterPro" id="IPR037176">
    <property type="entry name" value="Osmotin/thaumatin-like_sf"/>
</dbReference>
<feature type="signal peptide" evidence="2">
    <location>
        <begin position="1"/>
        <end position="26"/>
    </location>
</feature>
<feature type="compositionally biased region" description="Acidic residues" evidence="1">
    <location>
        <begin position="311"/>
        <end position="355"/>
    </location>
</feature>
<sequence>MTGTSFRSLASIIAVLSATSPLAVLAVPQAVSLPEVTSNSNIASPTTAAPAITTVPPNVGLAFTETNNNNGGGGGGENLIYPAQLSSHANKGALNIAAVTQNVVLAAAMAQPPQYLTIKIINRHPQPLSKTHARNWDSPTAVAGDMNPGIIGTKTKTRFVVPTGWAGMVALGEARYGTPQDASLIEASFVRWDFLGMAVAAVDVSYVDAFTVPIVCKCSKKVVTGCNKPLFGLSSCPNMSDYGACLNPTRPFPDGTTASPFFAPCRAAAYTFAKDDLATSCGDCQSGKIKCCVGKKCAPNPRQPARRDPTNAEEEEVVVEDEEEEDGDDEFDDGWEDEYDVDDDDDDDDDYDDIDGDRIEVEKRDKGKFDKDKAGYLLIREPYNIIVPSNMQAKLFKILAFAAAFSTVQSAPVETAGDQVTQVQVNGTQINETHVNEAHVDEARVDDVARLFSGPAADLQ</sequence>